<keyword evidence="2" id="KW-1185">Reference proteome</keyword>
<name>A0A9W6V943_9PSEU</name>
<sequence length="114" mass="12629">MNQPVGAWDKPLVSTLRESKQENGLSSEIEPLFNDIADRKRGLFVEDFLIKADAKDKRCGSVDIDIPQVVLWSTEGLDMRAVPGFLDCALEPVVDVPHLGRTPVPAHRVPLLRA</sequence>
<dbReference type="Proteomes" id="UP001165042">
    <property type="component" value="Unassembled WGS sequence"/>
</dbReference>
<proteinExistence type="predicted"/>
<comment type="caution">
    <text evidence="1">The sequence shown here is derived from an EMBL/GenBank/DDBJ whole genome shotgun (WGS) entry which is preliminary data.</text>
</comment>
<dbReference type="EMBL" id="BSSD01000001">
    <property type="protein sequence ID" value="GLW90588.1"/>
    <property type="molecule type" value="Genomic_DNA"/>
</dbReference>
<protein>
    <submittedName>
        <fullName evidence="1">Uncharacterized protein</fullName>
    </submittedName>
</protein>
<reference evidence="1" key="1">
    <citation type="submission" date="2023-02" db="EMBL/GenBank/DDBJ databases">
        <title>Actinokineospora globicatena NBRC 15670.</title>
        <authorList>
            <person name="Ichikawa N."/>
            <person name="Sato H."/>
            <person name="Tonouchi N."/>
        </authorList>
    </citation>
    <scope>NUCLEOTIDE SEQUENCE</scope>
    <source>
        <strain evidence="1">NBRC 15670</strain>
    </source>
</reference>
<dbReference type="AlphaFoldDB" id="A0A9W6V943"/>
<gene>
    <name evidence="1" type="ORF">Aglo03_14040</name>
</gene>
<evidence type="ECO:0000313" key="2">
    <source>
        <dbReference type="Proteomes" id="UP001165042"/>
    </source>
</evidence>
<dbReference type="RefSeq" id="WP_285608701.1">
    <property type="nucleotide sequence ID" value="NZ_BSSD01000001.1"/>
</dbReference>
<organism evidence="1 2">
    <name type="scientific">Actinokineospora globicatena</name>
    <dbReference type="NCBI Taxonomy" id="103729"/>
    <lineage>
        <taxon>Bacteria</taxon>
        <taxon>Bacillati</taxon>
        <taxon>Actinomycetota</taxon>
        <taxon>Actinomycetes</taxon>
        <taxon>Pseudonocardiales</taxon>
        <taxon>Pseudonocardiaceae</taxon>
        <taxon>Actinokineospora</taxon>
    </lineage>
</organism>
<accession>A0A9W6V943</accession>
<evidence type="ECO:0000313" key="1">
    <source>
        <dbReference type="EMBL" id="GLW90588.1"/>
    </source>
</evidence>